<dbReference type="RefSeq" id="WP_182489623.1">
    <property type="nucleotide sequence ID" value="NZ_BAAAOV010000002.1"/>
</dbReference>
<evidence type="ECO:0000313" key="5">
    <source>
        <dbReference type="EMBL" id="MBA8846779.1"/>
    </source>
</evidence>
<keyword evidence="3 4" id="KW-0732">Signal</keyword>
<dbReference type="PANTHER" id="PTHR30061">
    <property type="entry name" value="MALTOSE-BINDING PERIPLASMIC PROTEIN"/>
    <property type="match status" value="1"/>
</dbReference>
<evidence type="ECO:0000256" key="1">
    <source>
        <dbReference type="ARBA" id="ARBA00008520"/>
    </source>
</evidence>
<reference evidence="5 6" key="1">
    <citation type="submission" date="2020-07" db="EMBL/GenBank/DDBJ databases">
        <title>Sequencing the genomes of 1000 actinobacteria strains.</title>
        <authorList>
            <person name="Klenk H.-P."/>
        </authorList>
    </citation>
    <scope>NUCLEOTIDE SEQUENCE [LARGE SCALE GENOMIC DNA]</scope>
    <source>
        <strain evidence="5 6">DSM 19663</strain>
    </source>
</reference>
<dbReference type="GO" id="GO:1901982">
    <property type="term" value="F:maltose binding"/>
    <property type="evidence" value="ECO:0007669"/>
    <property type="project" value="TreeGrafter"/>
</dbReference>
<evidence type="ECO:0000256" key="4">
    <source>
        <dbReference type="SAM" id="SignalP"/>
    </source>
</evidence>
<evidence type="ECO:0000256" key="2">
    <source>
        <dbReference type="ARBA" id="ARBA00022448"/>
    </source>
</evidence>
<accession>A0A839E292</accession>
<dbReference type="InterPro" id="IPR006059">
    <property type="entry name" value="SBP"/>
</dbReference>
<dbReference type="GO" id="GO:0055052">
    <property type="term" value="C:ATP-binding cassette (ABC) transporter complex, substrate-binding subunit-containing"/>
    <property type="evidence" value="ECO:0007669"/>
    <property type="project" value="TreeGrafter"/>
</dbReference>
<sequence length="438" mass="46343">MTHHRPRGPRRPIAALGVATASALVLAACAGGGAAEDSATEYSGEYTGPAVELSFWNGFTGGDGPFMEQMVADFNAEHENIEVVSNTQPWGDLYQRMPAALTAGEGPDVAVIHLDQMATFAARNLLTPLDGLADGVGLSADDFTDEVWTAGEFGDARYGIPLDVHSLAMYYNTDHFEQAGITEAPTDEASLMAALDALQEAGFETPFWMPNRWPAHLMNLSLQWQFGGEPYAGDGSAVEFAEEAGIRALEWQRGIVEAGYSPAEVAIDAQYLAFKNGETSITWDGIWQINDLEASGLPYAAAPIPVIGENAAVWANSHNFVIPRQSGADDNTVAAAQVFVAWMSEQSGTWAGSGMIPARQSVRDSGVLDGTAQGIVAEQIDAMRFLPPVPGIGTVQAETLEVAVSEGILGTASPEDAMTAAASDAEKLLEENRAAFGD</sequence>
<dbReference type="GO" id="GO:0015768">
    <property type="term" value="P:maltose transport"/>
    <property type="evidence" value="ECO:0007669"/>
    <property type="project" value="TreeGrafter"/>
</dbReference>
<dbReference type="PROSITE" id="PS51257">
    <property type="entry name" value="PROKAR_LIPOPROTEIN"/>
    <property type="match status" value="1"/>
</dbReference>
<dbReference type="SUPFAM" id="SSF53850">
    <property type="entry name" value="Periplasmic binding protein-like II"/>
    <property type="match status" value="1"/>
</dbReference>
<proteinExistence type="inferred from homology"/>
<feature type="chain" id="PRO_5039050641" evidence="4">
    <location>
        <begin position="28"/>
        <end position="438"/>
    </location>
</feature>
<organism evidence="5 6">
    <name type="scientific">Microcella alkalica</name>
    <dbReference type="NCBI Taxonomy" id="355930"/>
    <lineage>
        <taxon>Bacteria</taxon>
        <taxon>Bacillati</taxon>
        <taxon>Actinomycetota</taxon>
        <taxon>Actinomycetes</taxon>
        <taxon>Micrococcales</taxon>
        <taxon>Microbacteriaceae</taxon>
        <taxon>Microcella</taxon>
    </lineage>
</organism>
<keyword evidence="5" id="KW-0762">Sugar transport</keyword>
<dbReference type="Gene3D" id="3.40.190.10">
    <property type="entry name" value="Periplasmic binding protein-like II"/>
    <property type="match status" value="1"/>
</dbReference>
<dbReference type="EMBL" id="JACGWX010000001">
    <property type="protein sequence ID" value="MBA8846779.1"/>
    <property type="molecule type" value="Genomic_DNA"/>
</dbReference>
<dbReference type="Pfam" id="PF01547">
    <property type="entry name" value="SBP_bac_1"/>
    <property type="match status" value="1"/>
</dbReference>
<feature type="signal peptide" evidence="4">
    <location>
        <begin position="1"/>
        <end position="27"/>
    </location>
</feature>
<keyword evidence="2" id="KW-0813">Transport</keyword>
<dbReference type="Proteomes" id="UP000585905">
    <property type="component" value="Unassembled WGS sequence"/>
</dbReference>
<evidence type="ECO:0000313" key="6">
    <source>
        <dbReference type="Proteomes" id="UP000585905"/>
    </source>
</evidence>
<keyword evidence="6" id="KW-1185">Reference proteome</keyword>
<comment type="caution">
    <text evidence="5">The sequence shown here is derived from an EMBL/GenBank/DDBJ whole genome shotgun (WGS) entry which is preliminary data.</text>
</comment>
<protein>
    <submittedName>
        <fullName evidence="5">Multiple sugar transport system substrate-binding protein</fullName>
    </submittedName>
</protein>
<dbReference type="AlphaFoldDB" id="A0A839E292"/>
<gene>
    <name evidence="5" type="ORF">FHX53_000343</name>
</gene>
<comment type="similarity">
    <text evidence="1">Belongs to the bacterial solute-binding protein 1 family.</text>
</comment>
<dbReference type="CDD" id="cd14748">
    <property type="entry name" value="PBP2_UgpB"/>
    <property type="match status" value="1"/>
</dbReference>
<dbReference type="PANTHER" id="PTHR30061:SF50">
    <property type="entry name" value="MALTOSE_MALTODEXTRIN-BINDING PERIPLASMIC PROTEIN"/>
    <property type="match status" value="1"/>
</dbReference>
<name>A0A839E292_9MICO</name>
<dbReference type="GO" id="GO:0042956">
    <property type="term" value="P:maltodextrin transmembrane transport"/>
    <property type="evidence" value="ECO:0007669"/>
    <property type="project" value="TreeGrafter"/>
</dbReference>
<evidence type="ECO:0000256" key="3">
    <source>
        <dbReference type="ARBA" id="ARBA00022729"/>
    </source>
</evidence>